<dbReference type="RefSeq" id="WP_182204106.1">
    <property type="nucleotide sequence ID" value="NZ_JACGLT010000004.1"/>
</dbReference>
<proteinExistence type="predicted"/>
<keyword evidence="2" id="KW-1185">Reference proteome</keyword>
<sequence length="133" mass="15037">MEAYNVGTNAPIKLKIAIETEAIPMSYAFLYHTIDDKEFFSSIPPFDPTQKTGWKQLDGGNPVNGTILRVLTFLRFFNDFPDEKTFKLAIKQVEDTYEPSINGGDDGPYTIPFKLKAFYENKSCVLESGIKLI</sequence>
<evidence type="ECO:0000313" key="2">
    <source>
        <dbReference type="Proteomes" id="UP000541857"/>
    </source>
</evidence>
<gene>
    <name evidence="1" type="ORF">H3Z82_06975</name>
</gene>
<organism evidence="1 2">
    <name type="scientific">Gelidibacter maritimus</name>
    <dbReference type="NCBI Taxonomy" id="2761487"/>
    <lineage>
        <taxon>Bacteria</taxon>
        <taxon>Pseudomonadati</taxon>
        <taxon>Bacteroidota</taxon>
        <taxon>Flavobacteriia</taxon>
        <taxon>Flavobacteriales</taxon>
        <taxon>Flavobacteriaceae</taxon>
        <taxon>Gelidibacter</taxon>
    </lineage>
</organism>
<dbReference type="EMBL" id="JACGLT010000004">
    <property type="protein sequence ID" value="MBA6152464.1"/>
    <property type="molecule type" value="Genomic_DNA"/>
</dbReference>
<reference evidence="1 2" key="1">
    <citation type="submission" date="2020-07" db="EMBL/GenBank/DDBJ databases">
        <title>Bacterium isolated from marine sediment.</title>
        <authorList>
            <person name="Shang D."/>
        </authorList>
    </citation>
    <scope>NUCLEOTIDE SEQUENCE [LARGE SCALE GENOMIC DNA]</scope>
    <source>
        <strain evidence="1 2">F6074</strain>
    </source>
</reference>
<protein>
    <submittedName>
        <fullName evidence="1">Uncharacterized protein</fullName>
    </submittedName>
</protein>
<evidence type="ECO:0000313" key="1">
    <source>
        <dbReference type="EMBL" id="MBA6152464.1"/>
    </source>
</evidence>
<dbReference type="AlphaFoldDB" id="A0A7W2M4B8"/>
<comment type="caution">
    <text evidence="1">The sequence shown here is derived from an EMBL/GenBank/DDBJ whole genome shotgun (WGS) entry which is preliminary data.</text>
</comment>
<dbReference type="Proteomes" id="UP000541857">
    <property type="component" value="Unassembled WGS sequence"/>
</dbReference>
<name>A0A7W2M4B8_9FLAO</name>
<accession>A0A7W2M4B8</accession>